<dbReference type="InterPro" id="IPR002181">
    <property type="entry name" value="Fibrinogen_a/b/g_C_dom"/>
</dbReference>
<dbReference type="CDD" id="cd00055">
    <property type="entry name" value="EGF_Lam"/>
    <property type="match status" value="2"/>
</dbReference>
<reference evidence="5" key="1">
    <citation type="submission" date="2018-11" db="EMBL/GenBank/DDBJ databases">
        <authorList>
            <person name="Alioto T."/>
            <person name="Alioto T."/>
        </authorList>
    </citation>
    <scope>NUCLEOTIDE SEQUENCE</scope>
</reference>
<dbReference type="InterPro" id="IPR002049">
    <property type="entry name" value="LE_dom"/>
</dbReference>
<dbReference type="Pfam" id="PF00053">
    <property type="entry name" value="EGF_laminin"/>
    <property type="match status" value="2"/>
</dbReference>
<evidence type="ECO:0000259" key="3">
    <source>
        <dbReference type="PROSITE" id="PS50027"/>
    </source>
</evidence>
<feature type="signal peptide" evidence="2">
    <location>
        <begin position="1"/>
        <end position="18"/>
    </location>
</feature>
<dbReference type="SUPFAM" id="SSF56496">
    <property type="entry name" value="Fibrinogen C-terminal domain-like"/>
    <property type="match status" value="1"/>
</dbReference>
<comment type="caution">
    <text evidence="1">Lacks conserved residue(s) required for the propagation of feature annotation.</text>
</comment>
<dbReference type="Pfam" id="PF00147">
    <property type="entry name" value="Fibrinogen_C"/>
    <property type="match status" value="1"/>
</dbReference>
<keyword evidence="1" id="KW-1015">Disulfide bond</keyword>
<gene>
    <name evidence="5" type="ORF">MGAL_10B006986</name>
</gene>
<dbReference type="InterPro" id="IPR036383">
    <property type="entry name" value="TSP1_rpt_sf"/>
</dbReference>
<dbReference type="Gene3D" id="2.20.100.10">
    <property type="entry name" value="Thrombospondin type-1 (TSP1) repeat"/>
    <property type="match status" value="1"/>
</dbReference>
<dbReference type="PANTHER" id="PTHR19143">
    <property type="entry name" value="FIBRINOGEN/TENASCIN/ANGIOPOEITIN"/>
    <property type="match status" value="1"/>
</dbReference>
<feature type="non-terminal residue" evidence="5">
    <location>
        <position position="776"/>
    </location>
</feature>
<evidence type="ECO:0000313" key="5">
    <source>
        <dbReference type="EMBL" id="VDI48767.1"/>
    </source>
</evidence>
<proteinExistence type="predicted"/>
<feature type="domain" description="Fibrinogen C-terminal" evidence="4">
    <location>
        <begin position="690"/>
        <end position="776"/>
    </location>
</feature>
<feature type="chain" id="PRO_5032767726" evidence="2">
    <location>
        <begin position="19"/>
        <end position="776"/>
    </location>
</feature>
<dbReference type="GO" id="GO:0005615">
    <property type="term" value="C:extracellular space"/>
    <property type="evidence" value="ECO:0007669"/>
    <property type="project" value="TreeGrafter"/>
</dbReference>
<dbReference type="Gene3D" id="3.90.215.10">
    <property type="entry name" value="Gamma Fibrinogen, chain A, domain 1"/>
    <property type="match status" value="1"/>
</dbReference>
<evidence type="ECO:0000313" key="6">
    <source>
        <dbReference type="Proteomes" id="UP000596742"/>
    </source>
</evidence>
<dbReference type="InterPro" id="IPR000742">
    <property type="entry name" value="EGF"/>
</dbReference>
<dbReference type="SMART" id="SM00180">
    <property type="entry name" value="EGF_Lam"/>
    <property type="match status" value="2"/>
</dbReference>
<keyword evidence="1" id="KW-0424">Laminin EGF-like domain</keyword>
<accession>A0A8B6FHL4</accession>
<dbReference type="OrthoDB" id="5984158at2759"/>
<evidence type="ECO:0000259" key="4">
    <source>
        <dbReference type="PROSITE" id="PS51406"/>
    </source>
</evidence>
<dbReference type="InterPro" id="IPR014716">
    <property type="entry name" value="Fibrinogen_a/b/g_C_1"/>
</dbReference>
<keyword evidence="2" id="KW-0732">Signal</keyword>
<feature type="disulfide bond" evidence="1">
    <location>
        <begin position="581"/>
        <end position="590"/>
    </location>
</feature>
<organism evidence="5 6">
    <name type="scientific">Mytilus galloprovincialis</name>
    <name type="common">Mediterranean mussel</name>
    <dbReference type="NCBI Taxonomy" id="29158"/>
    <lineage>
        <taxon>Eukaryota</taxon>
        <taxon>Metazoa</taxon>
        <taxon>Spiralia</taxon>
        <taxon>Lophotrochozoa</taxon>
        <taxon>Mollusca</taxon>
        <taxon>Bivalvia</taxon>
        <taxon>Autobranchia</taxon>
        <taxon>Pteriomorphia</taxon>
        <taxon>Mytilida</taxon>
        <taxon>Mytiloidea</taxon>
        <taxon>Mytilidae</taxon>
        <taxon>Mytilinae</taxon>
        <taxon>Mytilus</taxon>
    </lineage>
</organism>
<dbReference type="Proteomes" id="UP000596742">
    <property type="component" value="Unassembled WGS sequence"/>
</dbReference>
<feature type="domain" description="Laminin EGF-like" evidence="3">
    <location>
        <begin position="560"/>
        <end position="600"/>
    </location>
</feature>
<sequence>MQLFLITIFVLVIHQYHCHSNTGSVSLRDKWKNQIKIGLNDGKRIVSILNSERKSAILNQIHLLTNFIGAVDSLAVFIMDFNPKTEQKYFKDIKSIFTEINKKLELTTDAKFGRDFREIFFELRSMDFSFMLLNKYLEKMDALKCTSSSECKEKIQWTAEIFRNDFDIADDYSHILRATLNGTRFSDISVVRQVKTSSRCDEQIMLNFGVNLLLKFFKAKQVIIVYQKLSQPNVSSIANIQEWANDMYVFRKHLFQAMQECFSKNVCKAYCGKGNCILLPKTKQDNCICPEYNDGHRCQIHNQVNSAIDIVAVISLLKRVPKLDPIIDRRMITNYLSTSLKCVPDAFEIVQNFNIHKIKENILTIADLGPFYNTYLALKFYIKQAMDGLKSQSFKGANHKRIVLSRIAVNLHRVLYKIDAYFNYRQIDDTFKPESLLTAVINRNQAEACTDNYKTKINTLWRKFHITQSHGFSVLLMVNHVLGKSTVPVVRLYEERLKNQIQFVNDSSCGAIIAHSSNVKCEQFHLGKSTRIENKCMHGYKRKGSQYFTCEHVTSSCKLCNCNATGSKSNTCDKESGQCSCKDNFTGLHCEIKVHKDCKWSVWTGWSTCSRACGIGGEHNRHRHEAVKQQGSGKQCTGSSQETRQCFKKCCDGTYHCRDISRCSSQCQPCNCDSKGAKTGKCYSNGVCPCRSYYYGRTCQDFKPRDCSVLDRSKHGSGVYMIYPDSYSSFNVYCDMQTDGGGWTVFQRRVDGAFGFFRKWSEYEDGFGDLKHEFWL</sequence>
<dbReference type="PROSITE" id="PS00022">
    <property type="entry name" value="EGF_1"/>
    <property type="match status" value="1"/>
</dbReference>
<dbReference type="EMBL" id="UYJE01006763">
    <property type="protein sequence ID" value="VDI48767.1"/>
    <property type="molecule type" value="Genomic_DNA"/>
</dbReference>
<dbReference type="Gene3D" id="2.170.300.10">
    <property type="entry name" value="Tie2 ligand-binding domain superfamily"/>
    <property type="match status" value="1"/>
</dbReference>
<dbReference type="InterPro" id="IPR000884">
    <property type="entry name" value="TSP1_rpt"/>
</dbReference>
<dbReference type="SMART" id="SM00209">
    <property type="entry name" value="TSP1"/>
    <property type="match status" value="1"/>
</dbReference>
<evidence type="ECO:0000256" key="1">
    <source>
        <dbReference type="PROSITE-ProRule" id="PRU00460"/>
    </source>
</evidence>
<feature type="disulfide bond" evidence="1">
    <location>
        <begin position="560"/>
        <end position="572"/>
    </location>
</feature>
<feature type="disulfide bond" evidence="1">
    <location>
        <begin position="562"/>
        <end position="579"/>
    </location>
</feature>
<comment type="caution">
    <text evidence="5">The sequence shown here is derived from an EMBL/GenBank/DDBJ whole genome shotgun (WGS) entry which is preliminary data.</text>
</comment>
<dbReference type="PROSITE" id="PS51406">
    <property type="entry name" value="FIBRINOGEN_C_2"/>
    <property type="match status" value="1"/>
</dbReference>
<dbReference type="InterPro" id="IPR050373">
    <property type="entry name" value="Fibrinogen_C-term_domain"/>
</dbReference>
<dbReference type="PROSITE" id="PS50092">
    <property type="entry name" value="TSP1"/>
    <property type="match status" value="1"/>
</dbReference>
<name>A0A8B6FHL4_MYTGA</name>
<dbReference type="PROSITE" id="PS50027">
    <property type="entry name" value="EGF_LAM_2"/>
    <property type="match status" value="1"/>
</dbReference>
<dbReference type="InterPro" id="IPR036056">
    <property type="entry name" value="Fibrinogen-like_C"/>
</dbReference>
<dbReference type="NCBIfam" id="NF040941">
    <property type="entry name" value="GGGWT_bact"/>
    <property type="match status" value="1"/>
</dbReference>
<keyword evidence="6" id="KW-1185">Reference proteome</keyword>
<protein>
    <submittedName>
        <fullName evidence="5">Uncharacterized protein</fullName>
    </submittedName>
</protein>
<evidence type="ECO:0000256" key="2">
    <source>
        <dbReference type="SAM" id="SignalP"/>
    </source>
</evidence>
<dbReference type="SUPFAM" id="SSF82895">
    <property type="entry name" value="TSP-1 type 1 repeat"/>
    <property type="match status" value="1"/>
</dbReference>
<dbReference type="AlphaFoldDB" id="A0A8B6FHL4"/>
<dbReference type="Pfam" id="PF00090">
    <property type="entry name" value="TSP_1"/>
    <property type="match status" value="1"/>
</dbReference>